<dbReference type="EMBL" id="CM002926">
    <property type="protein sequence ID" value="KGN49969.1"/>
    <property type="molecule type" value="Genomic_DNA"/>
</dbReference>
<feature type="region of interest" description="Disordered" evidence="1">
    <location>
        <begin position="21"/>
        <end position="52"/>
    </location>
</feature>
<evidence type="ECO:0000313" key="3">
    <source>
        <dbReference type="Proteomes" id="UP000029981"/>
    </source>
</evidence>
<accession>A0A0A0KM86</accession>
<evidence type="ECO:0000313" key="2">
    <source>
        <dbReference type="EMBL" id="KGN49969.1"/>
    </source>
</evidence>
<reference evidence="2 3" key="4">
    <citation type="journal article" date="2011" name="BMC Genomics">
        <title>RNA-Seq improves annotation of protein-coding genes in the cucumber genome.</title>
        <authorList>
            <person name="Li Z."/>
            <person name="Zhang Z."/>
            <person name="Yan P."/>
            <person name="Huang S."/>
            <person name="Fei Z."/>
            <person name="Lin K."/>
        </authorList>
    </citation>
    <scope>NUCLEOTIDE SEQUENCE [LARGE SCALE GENOMIC DNA]</scope>
    <source>
        <strain evidence="3">cv. 9930</strain>
    </source>
</reference>
<dbReference type="GO" id="GO:0008168">
    <property type="term" value="F:methyltransferase activity"/>
    <property type="evidence" value="ECO:0007669"/>
    <property type="project" value="UniProtKB-KW"/>
</dbReference>
<dbReference type="Proteomes" id="UP000029981">
    <property type="component" value="Chromosome 5"/>
</dbReference>
<evidence type="ECO:0000256" key="1">
    <source>
        <dbReference type="SAM" id="MobiDB-lite"/>
    </source>
</evidence>
<reference evidence="2 3" key="1">
    <citation type="journal article" date="2009" name="Nat. Genet.">
        <title>The genome of the cucumber, Cucumis sativus L.</title>
        <authorList>
            <person name="Huang S."/>
            <person name="Li R."/>
            <person name="Zhang Z."/>
            <person name="Li L."/>
            <person name="Gu X."/>
            <person name="Fan W."/>
            <person name="Lucas W.J."/>
            <person name="Wang X."/>
            <person name="Xie B."/>
            <person name="Ni P."/>
            <person name="Ren Y."/>
            <person name="Zhu H."/>
            <person name="Li J."/>
            <person name="Lin K."/>
            <person name="Jin W."/>
            <person name="Fei Z."/>
            <person name="Li G."/>
            <person name="Staub J."/>
            <person name="Kilian A."/>
            <person name="van der Vossen E.A."/>
            <person name="Wu Y."/>
            <person name="Guo J."/>
            <person name="He J."/>
            <person name="Jia Z."/>
            <person name="Ren Y."/>
            <person name="Tian G."/>
            <person name="Lu Y."/>
            <person name="Ruan J."/>
            <person name="Qian W."/>
            <person name="Wang M."/>
            <person name="Huang Q."/>
            <person name="Li B."/>
            <person name="Xuan Z."/>
            <person name="Cao J."/>
            <person name="Asan"/>
            <person name="Wu Z."/>
            <person name="Zhang J."/>
            <person name="Cai Q."/>
            <person name="Bai Y."/>
            <person name="Zhao B."/>
            <person name="Han Y."/>
            <person name="Li Y."/>
            <person name="Li X."/>
            <person name="Wang S."/>
            <person name="Shi Q."/>
            <person name="Liu S."/>
            <person name="Cho W.K."/>
            <person name="Kim J.Y."/>
            <person name="Xu Y."/>
            <person name="Heller-Uszynska K."/>
            <person name="Miao H."/>
            <person name="Cheng Z."/>
            <person name="Zhang S."/>
            <person name="Wu J."/>
            <person name="Yang Y."/>
            <person name="Kang H."/>
            <person name="Li M."/>
            <person name="Liang H."/>
            <person name="Ren X."/>
            <person name="Shi Z."/>
            <person name="Wen M."/>
            <person name="Jian M."/>
            <person name="Yang H."/>
            <person name="Zhang G."/>
            <person name="Yang Z."/>
            <person name="Chen R."/>
            <person name="Liu S."/>
            <person name="Li J."/>
            <person name="Ma L."/>
            <person name="Liu H."/>
            <person name="Zhou Y."/>
            <person name="Zhao J."/>
            <person name="Fang X."/>
            <person name="Li G."/>
            <person name="Fang L."/>
            <person name="Li Y."/>
            <person name="Liu D."/>
            <person name="Zheng H."/>
            <person name="Zhang Y."/>
            <person name="Qin N."/>
            <person name="Li Z."/>
            <person name="Yang G."/>
            <person name="Yang S."/>
            <person name="Bolund L."/>
            <person name="Kristiansen K."/>
            <person name="Zheng H."/>
            <person name="Li S."/>
            <person name="Zhang X."/>
            <person name="Yang H."/>
            <person name="Wang J."/>
            <person name="Sun R."/>
            <person name="Zhang B."/>
            <person name="Jiang S."/>
            <person name="Wang J."/>
            <person name="Du Y."/>
            <person name="Li S."/>
        </authorList>
    </citation>
    <scope>NUCLEOTIDE SEQUENCE [LARGE SCALE GENOMIC DNA]</scope>
    <source>
        <strain evidence="3">cv. 9930</strain>
    </source>
</reference>
<proteinExistence type="predicted"/>
<dbReference type="AlphaFoldDB" id="A0A0A0KM86"/>
<dbReference type="GO" id="GO:0032259">
    <property type="term" value="P:methylation"/>
    <property type="evidence" value="ECO:0007669"/>
    <property type="project" value="UniProtKB-KW"/>
</dbReference>
<dbReference type="Gramene" id="KGN49969">
    <property type="protein sequence ID" value="KGN49969"/>
    <property type="gene ID" value="Csa_5G146920"/>
</dbReference>
<reference evidence="2 3" key="2">
    <citation type="journal article" date="2009" name="PLoS ONE">
        <title>An integrated genetic and cytogenetic map of the cucumber genome.</title>
        <authorList>
            <person name="Ren Y."/>
            <person name="Zhang Z."/>
            <person name="Liu J."/>
            <person name="Staub J.E."/>
            <person name="Han Y."/>
            <person name="Cheng Z."/>
            <person name="Li X."/>
            <person name="Lu J."/>
            <person name="Miao H."/>
            <person name="Kang H."/>
            <person name="Xie B."/>
            <person name="Gu X."/>
            <person name="Wang X."/>
            <person name="Du Y."/>
            <person name="Jin W."/>
            <person name="Huang S."/>
        </authorList>
    </citation>
    <scope>NUCLEOTIDE SEQUENCE [LARGE SCALE GENOMIC DNA]</scope>
    <source>
        <strain evidence="3">cv. 9930</strain>
    </source>
</reference>
<keyword evidence="2" id="KW-0489">Methyltransferase</keyword>
<feature type="compositionally biased region" description="Polar residues" evidence="1">
    <location>
        <begin position="41"/>
        <end position="52"/>
    </location>
</feature>
<keyword evidence="2" id="KW-0808">Transferase</keyword>
<keyword evidence="3" id="KW-1185">Reference proteome</keyword>
<organism evidence="2 3">
    <name type="scientific">Cucumis sativus</name>
    <name type="common">Cucumber</name>
    <dbReference type="NCBI Taxonomy" id="3659"/>
    <lineage>
        <taxon>Eukaryota</taxon>
        <taxon>Viridiplantae</taxon>
        <taxon>Streptophyta</taxon>
        <taxon>Embryophyta</taxon>
        <taxon>Tracheophyta</taxon>
        <taxon>Spermatophyta</taxon>
        <taxon>Magnoliopsida</taxon>
        <taxon>eudicotyledons</taxon>
        <taxon>Gunneridae</taxon>
        <taxon>Pentapetalae</taxon>
        <taxon>rosids</taxon>
        <taxon>fabids</taxon>
        <taxon>Cucurbitales</taxon>
        <taxon>Cucurbitaceae</taxon>
        <taxon>Benincaseae</taxon>
        <taxon>Cucumis</taxon>
    </lineage>
</organism>
<protein>
    <submittedName>
        <fullName evidence="2">Methyltransferase FkbM family</fullName>
    </submittedName>
</protein>
<sequence>MNSLFGLFDSFAAQILFNKPMLNKNNGGTHSSQSRTDDGQSKTQVPTQQDNR</sequence>
<name>A0A0A0KM86_CUCSA</name>
<feature type="compositionally biased region" description="Polar residues" evidence="1">
    <location>
        <begin position="23"/>
        <end position="34"/>
    </location>
</feature>
<reference evidence="2 3" key="3">
    <citation type="journal article" date="2010" name="BMC Genomics">
        <title>Transcriptome sequencing and comparative analysis of cucumber flowers with different sex types.</title>
        <authorList>
            <person name="Guo S."/>
            <person name="Zheng Y."/>
            <person name="Joung J.G."/>
            <person name="Liu S."/>
            <person name="Zhang Z."/>
            <person name="Crasta O.R."/>
            <person name="Sobral B.W."/>
            <person name="Xu Y."/>
            <person name="Huang S."/>
            <person name="Fei Z."/>
        </authorList>
    </citation>
    <scope>NUCLEOTIDE SEQUENCE [LARGE SCALE GENOMIC DNA]</scope>
    <source>
        <strain evidence="3">cv. 9930</strain>
    </source>
</reference>
<gene>
    <name evidence="2" type="ORF">Csa_5G146920</name>
</gene>